<evidence type="ECO:0000313" key="4">
    <source>
        <dbReference type="Proteomes" id="UP000716446"/>
    </source>
</evidence>
<comment type="similarity">
    <text evidence="2">Belongs to the asaB hydroxylase/desaturase family.</text>
</comment>
<name>A0A9N8PEU7_9PEZI</name>
<dbReference type="PANTHER" id="PTHR34598">
    <property type="entry name" value="BLL6449 PROTEIN"/>
    <property type="match status" value="1"/>
</dbReference>
<gene>
    <name evidence="3" type="ORF">AWRI4619_LOCUS7922</name>
</gene>
<reference evidence="3" key="1">
    <citation type="submission" date="2020-06" db="EMBL/GenBank/DDBJ databases">
        <authorList>
            <person name="Onetto C."/>
        </authorList>
    </citation>
    <scope>NUCLEOTIDE SEQUENCE</scope>
</reference>
<feature type="non-terminal residue" evidence="3">
    <location>
        <position position="466"/>
    </location>
</feature>
<evidence type="ECO:0000256" key="2">
    <source>
        <dbReference type="ARBA" id="ARBA00023604"/>
    </source>
</evidence>
<dbReference type="AlphaFoldDB" id="A0A9N8PEU7"/>
<dbReference type="GO" id="GO:0016491">
    <property type="term" value="F:oxidoreductase activity"/>
    <property type="evidence" value="ECO:0007669"/>
    <property type="project" value="UniProtKB-KW"/>
</dbReference>
<keyword evidence="4" id="KW-1185">Reference proteome</keyword>
<feature type="non-terminal residue" evidence="3">
    <location>
        <position position="1"/>
    </location>
</feature>
<sequence length="466" mass="53089">GVHGRLHYLGEKNTDTTSKRKLACKTPALSVLETIHDVRGLHDNFTLDLHGFRYVKAPTKFEGWASEQDIKRHLIPEIEDLLRHELEGCDEINVIDIKQQHHENRCNKLVCVDYTAPSVESLLHQMYEIKADYLLAGRVRLIKPIQCSVTRSPIAIADGSGVVAQRDISTTNTGSPRRYGIYRDGCYWYYMSEQAEEDVLLFKTYDSDQSVPATTYLRTTFDIPNTPTDTISKTIEIQALVFTHPVNKQVSNDGQLEEKDIQSLKRKISALSDEVSHNQALVRAGLDLRQWESSKTAERIHHLISDRDHSRAETLALSMQLNYLEDCVANFYMSWSSSCHQDALVGQMQHLICSTPRLRQSLGQDQQAHLSLVQSMNVYGPDAEMLLLRQRLQAQCAENERLKVQINTRVEDKMNEAFSSALQVAVKNERGQDNVVIEALRQEIYRLHLSLEAKTPESEDSTELTR</sequence>
<accession>A0A9N8PEU7</accession>
<dbReference type="InterPro" id="IPR044053">
    <property type="entry name" value="AsaB-like"/>
</dbReference>
<proteinExistence type="inferred from homology"/>
<dbReference type="Proteomes" id="UP000716446">
    <property type="component" value="Unassembled WGS sequence"/>
</dbReference>
<organism evidence="3 4">
    <name type="scientific">Aureobasidium vineae</name>
    <dbReference type="NCBI Taxonomy" id="2773715"/>
    <lineage>
        <taxon>Eukaryota</taxon>
        <taxon>Fungi</taxon>
        <taxon>Dikarya</taxon>
        <taxon>Ascomycota</taxon>
        <taxon>Pezizomycotina</taxon>
        <taxon>Dothideomycetes</taxon>
        <taxon>Dothideomycetidae</taxon>
        <taxon>Dothideales</taxon>
        <taxon>Saccotheciaceae</taxon>
        <taxon>Aureobasidium</taxon>
    </lineage>
</organism>
<evidence type="ECO:0000313" key="3">
    <source>
        <dbReference type="EMBL" id="CAD0093680.1"/>
    </source>
</evidence>
<dbReference type="PANTHER" id="PTHR34598:SF3">
    <property type="entry name" value="OXIDOREDUCTASE AN1597"/>
    <property type="match status" value="1"/>
</dbReference>
<comment type="caution">
    <text evidence="3">The sequence shown here is derived from an EMBL/GenBank/DDBJ whole genome shotgun (WGS) entry which is preliminary data.</text>
</comment>
<protein>
    <submittedName>
        <fullName evidence="3">Uncharacterized protein</fullName>
    </submittedName>
</protein>
<dbReference type="NCBIfam" id="NF041278">
    <property type="entry name" value="CmcJ_NvfI_EfuI"/>
    <property type="match status" value="1"/>
</dbReference>
<evidence type="ECO:0000256" key="1">
    <source>
        <dbReference type="ARBA" id="ARBA00023002"/>
    </source>
</evidence>
<keyword evidence="1" id="KW-0560">Oxidoreductase</keyword>
<dbReference type="EMBL" id="CAIJEN010000014">
    <property type="protein sequence ID" value="CAD0093680.1"/>
    <property type="molecule type" value="Genomic_DNA"/>
</dbReference>